<dbReference type="AlphaFoldDB" id="A0A1H0SKZ7"/>
<evidence type="ECO:0000313" key="7">
    <source>
        <dbReference type="Proteomes" id="UP000199073"/>
    </source>
</evidence>
<comment type="cofactor">
    <cofactor evidence="1">
        <name>pyridoxal 5'-phosphate</name>
        <dbReference type="ChEBI" id="CHEBI:597326"/>
    </cofactor>
</comment>
<dbReference type="PANTHER" id="PTHR45688:SF13">
    <property type="entry name" value="ALANINE--GLYOXYLATE AMINOTRANSFERASE 2-LIKE"/>
    <property type="match status" value="1"/>
</dbReference>
<dbReference type="GO" id="GO:0030170">
    <property type="term" value="F:pyridoxal phosphate binding"/>
    <property type="evidence" value="ECO:0007669"/>
    <property type="project" value="InterPro"/>
</dbReference>
<organism evidence="6 7">
    <name type="scientific">Desulforhopalus singaporensis</name>
    <dbReference type="NCBI Taxonomy" id="91360"/>
    <lineage>
        <taxon>Bacteria</taxon>
        <taxon>Pseudomonadati</taxon>
        <taxon>Thermodesulfobacteriota</taxon>
        <taxon>Desulfobulbia</taxon>
        <taxon>Desulfobulbales</taxon>
        <taxon>Desulfocapsaceae</taxon>
        <taxon>Desulforhopalus</taxon>
    </lineage>
</organism>
<dbReference type="RefSeq" id="WP_092223763.1">
    <property type="nucleotide sequence ID" value="NZ_FNJI01000019.1"/>
</dbReference>
<evidence type="ECO:0000256" key="1">
    <source>
        <dbReference type="ARBA" id="ARBA00001933"/>
    </source>
</evidence>
<dbReference type="OrthoDB" id="9801834at2"/>
<dbReference type="EMBL" id="FNJI01000019">
    <property type="protein sequence ID" value="SDP42502.1"/>
    <property type="molecule type" value="Genomic_DNA"/>
</dbReference>
<evidence type="ECO:0000313" key="6">
    <source>
        <dbReference type="EMBL" id="SDP42502.1"/>
    </source>
</evidence>
<dbReference type="GO" id="GO:0008483">
    <property type="term" value="F:transaminase activity"/>
    <property type="evidence" value="ECO:0007669"/>
    <property type="project" value="UniProtKB-KW"/>
</dbReference>
<sequence>MSNAAISFHGAHTPTSEDPRRAKMIARRVKLLGPSYRLFYDEPFHPVRGEGVWLYDASGDAYLDVYNNVPSVGHCHPKIVEALSKQAATLNTHTRYLHETVLDYAEELLGTLPDEIERLTLTCTGSEANDLALRIANFETGGQGIVVTNLAYHGGTSAVADMSPSLGSGVGDHVRTVVAPDGYRRGTEGLGEAFAADVTNAFADLEANGYKPSVFIIDTIFSSDGVLSGPKGFLKPAVEAAKKAGALVVADEVQPGFGRTGDAFWGFQRHGFVPDIVTMGKPMGAGHPMAGLAARAEVLDGFGKKYRYFNTFGGNPVSCAVGMAVLNVIRDEHLMENALLVGKFLRQGLRDLASHHPLIGDVRGAGLFSGVELVRDRQTKTYATEETEQVVNDLMRKKILISRAGIGGNILKIRPPMPFSKENASFFIQTLDEVLREIPSQK</sequence>
<reference evidence="6 7" key="1">
    <citation type="submission" date="2016-10" db="EMBL/GenBank/DDBJ databases">
        <authorList>
            <person name="de Groot N.N."/>
        </authorList>
    </citation>
    <scope>NUCLEOTIDE SEQUENCE [LARGE SCALE GENOMIC DNA]</scope>
    <source>
        <strain evidence="6 7">DSM 12130</strain>
    </source>
</reference>
<feature type="region of interest" description="Disordered" evidence="5">
    <location>
        <begin position="1"/>
        <end position="20"/>
    </location>
</feature>
<dbReference type="InterPro" id="IPR015422">
    <property type="entry name" value="PyrdxlP-dep_Trfase_small"/>
</dbReference>
<dbReference type="InterPro" id="IPR015424">
    <property type="entry name" value="PyrdxlP-dep_Trfase"/>
</dbReference>
<dbReference type="PROSITE" id="PS00600">
    <property type="entry name" value="AA_TRANSFER_CLASS_3"/>
    <property type="match status" value="1"/>
</dbReference>
<dbReference type="SUPFAM" id="SSF53383">
    <property type="entry name" value="PLP-dependent transferases"/>
    <property type="match status" value="1"/>
</dbReference>
<keyword evidence="7" id="KW-1185">Reference proteome</keyword>
<protein>
    <submittedName>
        <fullName evidence="6">4-aminobutyrate aminotransferase</fullName>
    </submittedName>
</protein>
<dbReference type="Gene3D" id="3.90.1150.10">
    <property type="entry name" value="Aspartate Aminotransferase, domain 1"/>
    <property type="match status" value="1"/>
</dbReference>
<keyword evidence="6" id="KW-0032">Aminotransferase</keyword>
<dbReference type="Proteomes" id="UP000199073">
    <property type="component" value="Unassembled WGS sequence"/>
</dbReference>
<comment type="similarity">
    <text evidence="2 4">Belongs to the class-III pyridoxal-phosphate-dependent aminotransferase family.</text>
</comment>
<dbReference type="InterPro" id="IPR049704">
    <property type="entry name" value="Aminotrans_3_PPA_site"/>
</dbReference>
<dbReference type="Gene3D" id="3.40.640.10">
    <property type="entry name" value="Type I PLP-dependent aspartate aminotransferase-like (Major domain)"/>
    <property type="match status" value="1"/>
</dbReference>
<keyword evidence="3 4" id="KW-0663">Pyridoxal phosphate</keyword>
<proteinExistence type="inferred from homology"/>
<evidence type="ECO:0000256" key="5">
    <source>
        <dbReference type="SAM" id="MobiDB-lite"/>
    </source>
</evidence>
<name>A0A1H0SKZ7_9BACT</name>
<evidence type="ECO:0000256" key="3">
    <source>
        <dbReference type="ARBA" id="ARBA00022898"/>
    </source>
</evidence>
<dbReference type="PIRSF" id="PIRSF000521">
    <property type="entry name" value="Transaminase_4ab_Lys_Orn"/>
    <property type="match status" value="1"/>
</dbReference>
<accession>A0A1H0SKZ7</accession>
<dbReference type="Pfam" id="PF00202">
    <property type="entry name" value="Aminotran_3"/>
    <property type="match status" value="1"/>
</dbReference>
<dbReference type="PANTHER" id="PTHR45688">
    <property type="match status" value="1"/>
</dbReference>
<dbReference type="STRING" id="91360.SAMN05660330_02739"/>
<gene>
    <name evidence="6" type="ORF">SAMN05660330_02739</name>
</gene>
<dbReference type="InterPro" id="IPR015421">
    <property type="entry name" value="PyrdxlP-dep_Trfase_major"/>
</dbReference>
<evidence type="ECO:0000256" key="4">
    <source>
        <dbReference type="RuleBase" id="RU003560"/>
    </source>
</evidence>
<dbReference type="CDD" id="cd00610">
    <property type="entry name" value="OAT_like"/>
    <property type="match status" value="1"/>
</dbReference>
<evidence type="ECO:0000256" key="2">
    <source>
        <dbReference type="ARBA" id="ARBA00008954"/>
    </source>
</evidence>
<dbReference type="InterPro" id="IPR005814">
    <property type="entry name" value="Aminotrans_3"/>
</dbReference>
<keyword evidence="6" id="KW-0808">Transferase</keyword>